<dbReference type="EMBL" id="LBVR01000056">
    <property type="protein sequence ID" value="KKQ89511.1"/>
    <property type="molecule type" value="Genomic_DNA"/>
</dbReference>
<sequence>MKWLKKYWMDGVLGLGLLLLLVGLGWGVSLEGQKAGEEVKIEKAGNAEGGNGIPPVHKDVKSDSAKTRGL</sequence>
<dbReference type="AlphaFoldDB" id="A0A0G0PJL1"/>
<dbReference type="Proteomes" id="UP000033841">
    <property type="component" value="Unassembled WGS sequence"/>
</dbReference>
<accession>A0A0G0PJL1</accession>
<proteinExistence type="predicted"/>
<protein>
    <submittedName>
        <fullName evidence="2">Uncharacterized protein</fullName>
    </submittedName>
</protein>
<feature type="compositionally biased region" description="Basic and acidic residues" evidence="1">
    <location>
        <begin position="56"/>
        <end position="70"/>
    </location>
</feature>
<evidence type="ECO:0000313" key="2">
    <source>
        <dbReference type="EMBL" id="KKQ89511.1"/>
    </source>
</evidence>
<feature type="region of interest" description="Disordered" evidence="1">
    <location>
        <begin position="43"/>
        <end position="70"/>
    </location>
</feature>
<evidence type="ECO:0000256" key="1">
    <source>
        <dbReference type="SAM" id="MobiDB-lite"/>
    </source>
</evidence>
<evidence type="ECO:0000313" key="3">
    <source>
        <dbReference type="Proteomes" id="UP000033841"/>
    </source>
</evidence>
<reference evidence="2 3" key="1">
    <citation type="journal article" date="2015" name="Nature">
        <title>rRNA introns, odd ribosomes, and small enigmatic genomes across a large radiation of phyla.</title>
        <authorList>
            <person name="Brown C.T."/>
            <person name="Hug L.A."/>
            <person name="Thomas B.C."/>
            <person name="Sharon I."/>
            <person name="Castelle C.J."/>
            <person name="Singh A."/>
            <person name="Wilkins M.J."/>
            <person name="Williams K.H."/>
            <person name="Banfield J.F."/>
        </authorList>
    </citation>
    <scope>NUCLEOTIDE SEQUENCE [LARGE SCALE GENOMIC DNA]</scope>
</reference>
<gene>
    <name evidence="2" type="ORF">UT14_C0056G0005</name>
</gene>
<name>A0A0G0PJL1_9BACT</name>
<organism evidence="2 3">
    <name type="scientific">Candidatus Shapirobacteria bacterium GW2011_GWE1_38_92</name>
    <dbReference type="NCBI Taxonomy" id="1618489"/>
    <lineage>
        <taxon>Bacteria</taxon>
        <taxon>Candidatus Shapironibacteriota</taxon>
    </lineage>
</organism>
<comment type="caution">
    <text evidence="2">The sequence shown here is derived from an EMBL/GenBank/DDBJ whole genome shotgun (WGS) entry which is preliminary data.</text>
</comment>